<name>A0ABY3X1X4_9ACTN</name>
<sequence>MRTALAYEWLRLRTLRSTWWTSAATLIVTALLALAFGALIKDMSAGQGRAVPVAELLVIMLTKSPLTPVIAGTLGVFAMGHEYRYGTIRTTLALTPRRAVAFGAKAASIAAFSTLLALANLVVAWAVALPLLAGESLEGVSAALLVRVHIGQVLLIAGWGLAGVALGALIRSQTVALLTLLAVPFMVEPMLRAVLANSGQSVLERAAMFLPFTAGSAMTSAADAGTTLLDSSAQLGPLVGGVVFLALITAQTAAAATAFQRRDA</sequence>
<feature type="transmembrane region" description="Helical" evidence="1">
    <location>
        <begin position="20"/>
        <end position="40"/>
    </location>
</feature>
<evidence type="ECO:0000313" key="2">
    <source>
        <dbReference type="EMBL" id="UNM16013.1"/>
    </source>
</evidence>
<keyword evidence="3" id="KW-1185">Reference proteome</keyword>
<feature type="transmembrane region" description="Helical" evidence="1">
    <location>
        <begin position="177"/>
        <end position="195"/>
    </location>
</feature>
<accession>A0ABY3X1X4</accession>
<feature type="transmembrane region" description="Helical" evidence="1">
    <location>
        <begin position="106"/>
        <end position="128"/>
    </location>
</feature>
<feature type="transmembrane region" description="Helical" evidence="1">
    <location>
        <begin position="148"/>
        <end position="170"/>
    </location>
</feature>
<dbReference type="RefSeq" id="WP_242338277.1">
    <property type="nucleotide sequence ID" value="NZ_CP071872.1"/>
</dbReference>
<keyword evidence="1" id="KW-0812">Transmembrane</keyword>
<dbReference type="EMBL" id="CP071872">
    <property type="protein sequence ID" value="UNM16013.1"/>
    <property type="molecule type" value="Genomic_DNA"/>
</dbReference>
<gene>
    <name evidence="2" type="ORF">J4032_35170</name>
</gene>
<proteinExistence type="predicted"/>
<protein>
    <submittedName>
        <fullName evidence="2">ABC transporter permease</fullName>
    </submittedName>
</protein>
<evidence type="ECO:0000256" key="1">
    <source>
        <dbReference type="SAM" id="Phobius"/>
    </source>
</evidence>
<organism evidence="2 3">
    <name type="scientific">Streptomyces formicae</name>
    <dbReference type="NCBI Taxonomy" id="1616117"/>
    <lineage>
        <taxon>Bacteria</taxon>
        <taxon>Bacillati</taxon>
        <taxon>Actinomycetota</taxon>
        <taxon>Actinomycetes</taxon>
        <taxon>Kitasatosporales</taxon>
        <taxon>Streptomycetaceae</taxon>
        <taxon>Streptomyces</taxon>
    </lineage>
</organism>
<feature type="transmembrane region" description="Helical" evidence="1">
    <location>
        <begin position="238"/>
        <end position="259"/>
    </location>
</feature>
<keyword evidence="1" id="KW-1133">Transmembrane helix</keyword>
<reference evidence="2 3" key="1">
    <citation type="submission" date="2021-03" db="EMBL/GenBank/DDBJ databases">
        <title>Complete genome of Streptomyces formicae strain 1H-GS9 (DSM 100524).</title>
        <authorList>
            <person name="Atanasov K.E."/>
            <person name="Altabella T."/>
            <person name="Ferrer A."/>
        </authorList>
    </citation>
    <scope>NUCLEOTIDE SEQUENCE [LARGE SCALE GENOMIC DNA]</scope>
    <source>
        <strain evidence="2 3">1H-GS9</strain>
    </source>
</reference>
<keyword evidence="1" id="KW-0472">Membrane</keyword>
<evidence type="ECO:0000313" key="3">
    <source>
        <dbReference type="Proteomes" id="UP000828924"/>
    </source>
</evidence>
<dbReference type="Proteomes" id="UP000828924">
    <property type="component" value="Chromosome"/>
</dbReference>